<protein>
    <submittedName>
        <fullName evidence="1">Uncharacterized protein</fullName>
    </submittedName>
</protein>
<proteinExistence type="predicted"/>
<gene>
    <name evidence="1" type="ORF">PIB30_054876</name>
</gene>
<name>A0ABU6XHG2_9FABA</name>
<evidence type="ECO:0000313" key="1">
    <source>
        <dbReference type="EMBL" id="MED6197241.1"/>
    </source>
</evidence>
<sequence>MLEFRLTRSKLESLIPGHPIDKRVVDMVAMRNACSIQHLKHPTFLCLPPRFAHDVERGLSAQELAEAYIPFWIKPSRFISHIFMPMEDSFHHSFCMVVDYDLKMAFRLDSWPEPLMVPEQEGLMRKVLRMLQDIMTSSTYGPLRLHTPPNLGGWPIRAAEGIPNCDTRLFSTAWVISWLNPEGRFNLFRLNGVLDDSTLRGRIAVELVSSPFNAHAGLARYWAEQWQRKRTSGRVGDILVSSAMIVTGQMDGGHHVKAAAEYSCAVADDLTYP</sequence>
<dbReference type="Proteomes" id="UP001341840">
    <property type="component" value="Unassembled WGS sequence"/>
</dbReference>
<dbReference type="EMBL" id="JASCZI010211871">
    <property type="protein sequence ID" value="MED6197241.1"/>
    <property type="molecule type" value="Genomic_DNA"/>
</dbReference>
<dbReference type="SUPFAM" id="SSF54001">
    <property type="entry name" value="Cysteine proteinases"/>
    <property type="match status" value="1"/>
</dbReference>
<evidence type="ECO:0000313" key="2">
    <source>
        <dbReference type="Proteomes" id="UP001341840"/>
    </source>
</evidence>
<accession>A0ABU6XHG2</accession>
<keyword evidence="2" id="KW-1185">Reference proteome</keyword>
<dbReference type="InterPro" id="IPR038765">
    <property type="entry name" value="Papain-like_cys_pep_sf"/>
</dbReference>
<comment type="caution">
    <text evidence="1">The sequence shown here is derived from an EMBL/GenBank/DDBJ whole genome shotgun (WGS) entry which is preliminary data.</text>
</comment>
<reference evidence="1 2" key="1">
    <citation type="journal article" date="2023" name="Plants (Basel)">
        <title>Bridging the Gap: Combining Genomics and Transcriptomics Approaches to Understand Stylosanthes scabra, an Orphan Legume from the Brazilian Caatinga.</title>
        <authorList>
            <person name="Ferreira-Neto J.R.C."/>
            <person name="da Silva M.D."/>
            <person name="Binneck E."/>
            <person name="de Melo N.F."/>
            <person name="da Silva R.H."/>
            <person name="de Melo A.L.T.M."/>
            <person name="Pandolfi V."/>
            <person name="Bustamante F.O."/>
            <person name="Brasileiro-Vidal A.C."/>
            <person name="Benko-Iseppon A.M."/>
        </authorList>
    </citation>
    <scope>NUCLEOTIDE SEQUENCE [LARGE SCALE GENOMIC DNA]</scope>
    <source>
        <tissue evidence="1">Leaves</tissue>
    </source>
</reference>
<organism evidence="1 2">
    <name type="scientific">Stylosanthes scabra</name>
    <dbReference type="NCBI Taxonomy" id="79078"/>
    <lineage>
        <taxon>Eukaryota</taxon>
        <taxon>Viridiplantae</taxon>
        <taxon>Streptophyta</taxon>
        <taxon>Embryophyta</taxon>
        <taxon>Tracheophyta</taxon>
        <taxon>Spermatophyta</taxon>
        <taxon>Magnoliopsida</taxon>
        <taxon>eudicotyledons</taxon>
        <taxon>Gunneridae</taxon>
        <taxon>Pentapetalae</taxon>
        <taxon>rosids</taxon>
        <taxon>fabids</taxon>
        <taxon>Fabales</taxon>
        <taxon>Fabaceae</taxon>
        <taxon>Papilionoideae</taxon>
        <taxon>50 kb inversion clade</taxon>
        <taxon>dalbergioids sensu lato</taxon>
        <taxon>Dalbergieae</taxon>
        <taxon>Pterocarpus clade</taxon>
        <taxon>Stylosanthes</taxon>
    </lineage>
</organism>